<keyword evidence="3 6" id="KW-0812">Transmembrane</keyword>
<evidence type="ECO:0000256" key="3">
    <source>
        <dbReference type="ARBA" id="ARBA00022692"/>
    </source>
</evidence>
<evidence type="ECO:0000256" key="6">
    <source>
        <dbReference type="SAM" id="Phobius"/>
    </source>
</evidence>
<dbReference type="GO" id="GO:0005886">
    <property type="term" value="C:plasma membrane"/>
    <property type="evidence" value="ECO:0007669"/>
    <property type="project" value="UniProtKB-SubCell"/>
</dbReference>
<evidence type="ECO:0000313" key="9">
    <source>
        <dbReference type="Proteomes" id="UP000242949"/>
    </source>
</evidence>
<dbReference type="Proteomes" id="UP000242949">
    <property type="component" value="Unassembled WGS sequence"/>
</dbReference>
<accession>A0A1G6H8I3</accession>
<reference evidence="9" key="1">
    <citation type="submission" date="2016-09" db="EMBL/GenBank/DDBJ databases">
        <authorList>
            <person name="Varghese N."/>
            <person name="Submissions S."/>
        </authorList>
    </citation>
    <scope>NUCLEOTIDE SEQUENCE [LARGE SCALE GENOMIC DNA]</scope>
    <source>
        <strain evidence="9">S5</strain>
    </source>
</reference>
<dbReference type="PANTHER" id="PTHR33545">
    <property type="entry name" value="UPF0750 MEMBRANE PROTEIN YITT-RELATED"/>
    <property type="match status" value="1"/>
</dbReference>
<feature type="transmembrane region" description="Helical" evidence="6">
    <location>
        <begin position="44"/>
        <end position="64"/>
    </location>
</feature>
<name>A0A1G6H8I3_9BACI</name>
<dbReference type="InterPro" id="IPR051461">
    <property type="entry name" value="UPF0750_membrane"/>
</dbReference>
<feature type="transmembrane region" description="Helical" evidence="6">
    <location>
        <begin position="97"/>
        <end position="116"/>
    </location>
</feature>
<dbReference type="RefSeq" id="WP_090793394.1">
    <property type="nucleotide sequence ID" value="NZ_FMYI01000002.1"/>
</dbReference>
<evidence type="ECO:0000256" key="4">
    <source>
        <dbReference type="ARBA" id="ARBA00022989"/>
    </source>
</evidence>
<proteinExistence type="predicted"/>
<keyword evidence="2" id="KW-1003">Cell membrane</keyword>
<keyword evidence="5 6" id="KW-0472">Membrane</keyword>
<dbReference type="STRING" id="1612202.SAMN05421734_102340"/>
<dbReference type="InterPro" id="IPR015867">
    <property type="entry name" value="N-reg_PII/ATP_PRibTrfase_C"/>
</dbReference>
<evidence type="ECO:0000313" key="8">
    <source>
        <dbReference type="EMBL" id="SDB90255.1"/>
    </source>
</evidence>
<feature type="domain" description="DUF2179" evidence="7">
    <location>
        <begin position="210"/>
        <end position="264"/>
    </location>
</feature>
<organism evidence="8 9">
    <name type="scientific">Pelagirhabdus alkalitolerans</name>
    <dbReference type="NCBI Taxonomy" id="1612202"/>
    <lineage>
        <taxon>Bacteria</taxon>
        <taxon>Bacillati</taxon>
        <taxon>Bacillota</taxon>
        <taxon>Bacilli</taxon>
        <taxon>Bacillales</taxon>
        <taxon>Bacillaceae</taxon>
        <taxon>Pelagirhabdus</taxon>
    </lineage>
</organism>
<evidence type="ECO:0000256" key="2">
    <source>
        <dbReference type="ARBA" id="ARBA00022475"/>
    </source>
</evidence>
<evidence type="ECO:0000256" key="1">
    <source>
        <dbReference type="ARBA" id="ARBA00004651"/>
    </source>
</evidence>
<dbReference type="CDD" id="cd16380">
    <property type="entry name" value="YitT_C"/>
    <property type="match status" value="1"/>
</dbReference>
<dbReference type="EMBL" id="FMYI01000002">
    <property type="protein sequence ID" value="SDB90255.1"/>
    <property type="molecule type" value="Genomic_DNA"/>
</dbReference>
<dbReference type="Pfam" id="PF10035">
    <property type="entry name" value="DUF2179"/>
    <property type="match status" value="1"/>
</dbReference>
<keyword evidence="9" id="KW-1185">Reference proteome</keyword>
<dbReference type="InterPro" id="IPR003740">
    <property type="entry name" value="YitT"/>
</dbReference>
<feature type="transmembrane region" description="Helical" evidence="6">
    <location>
        <begin position="150"/>
        <end position="173"/>
    </location>
</feature>
<gene>
    <name evidence="8" type="ORF">SAMN05421734_102340</name>
</gene>
<comment type="subcellular location">
    <subcellularLocation>
        <location evidence="1">Cell membrane</location>
        <topology evidence="1">Multi-pass membrane protein</topology>
    </subcellularLocation>
</comment>
<feature type="transmembrane region" description="Helical" evidence="6">
    <location>
        <begin position="123"/>
        <end position="144"/>
    </location>
</feature>
<protein>
    <submittedName>
        <fullName evidence="8">Uncharacterized membrane-anchored protein YitT, contains DUF161 and DUF2179 domains</fullName>
    </submittedName>
</protein>
<dbReference type="PANTHER" id="PTHR33545:SF5">
    <property type="entry name" value="UPF0750 MEMBRANE PROTEIN YITT"/>
    <property type="match status" value="1"/>
</dbReference>
<dbReference type="Gene3D" id="3.30.70.120">
    <property type="match status" value="1"/>
</dbReference>
<feature type="transmembrane region" description="Helical" evidence="6">
    <location>
        <begin position="71"/>
        <end position="91"/>
    </location>
</feature>
<evidence type="ECO:0000256" key="5">
    <source>
        <dbReference type="ARBA" id="ARBA00023136"/>
    </source>
</evidence>
<dbReference type="InterPro" id="IPR019264">
    <property type="entry name" value="DUF2179"/>
</dbReference>
<sequence>MKRILAILVGSLLIAFSFNYFLIPSGILSAGVSGLAILLSFVTPFDTGLLNFVLNIPILILGYIKLGKDITVNTMIVVVALSILLSVIPSEQLADDLLLSSIFGGVIVGTGIGLILRYAGTSGGFDIIAILISQTTQLSVGLWLTAMNAVIVLISGIIFGAEIALYTMISIYITGRAIDTIHTNHIKLTMQIVTTEGEAIRKELIDTVYRGMTLSKGYGGYTMEEKDLLMMVVTRYETMLIKQIIRKHDPSAFINIYKTVDVDGEFANN</sequence>
<keyword evidence="4 6" id="KW-1133">Transmembrane helix</keyword>
<dbReference type="OrthoDB" id="2417289at2"/>
<evidence type="ECO:0000259" key="7">
    <source>
        <dbReference type="Pfam" id="PF10035"/>
    </source>
</evidence>
<dbReference type="Pfam" id="PF02588">
    <property type="entry name" value="YitT_membrane"/>
    <property type="match status" value="1"/>
</dbReference>
<dbReference type="AlphaFoldDB" id="A0A1G6H8I3"/>
<dbReference type="PIRSF" id="PIRSF006483">
    <property type="entry name" value="Membrane_protein_YitT"/>
    <property type="match status" value="1"/>
</dbReference>